<evidence type="ECO:0000256" key="1">
    <source>
        <dbReference type="ARBA" id="ARBA00022741"/>
    </source>
</evidence>
<dbReference type="RefSeq" id="WP_198539371.1">
    <property type="nucleotide sequence ID" value="NZ_CP019964.1"/>
</dbReference>
<dbReference type="InterPro" id="IPR036390">
    <property type="entry name" value="WH_DNA-bd_sf"/>
</dbReference>
<dbReference type="Pfam" id="PF21280">
    <property type="entry name" value="Helicase_dom4_arc"/>
    <property type="match status" value="1"/>
</dbReference>
<dbReference type="InterPro" id="IPR022965">
    <property type="entry name" value="Helicase_Hel308"/>
</dbReference>
<dbReference type="HAMAP" id="MF_00442">
    <property type="entry name" value="Helicase_Hel308"/>
    <property type="match status" value="1"/>
</dbReference>
<reference evidence="13 14" key="1">
    <citation type="journal article" date="2017" name="Nat. Commun.">
        <title>'ARMAN' archaea depend on association with euryarchaeal host in culture and in situ.</title>
        <authorList>
            <person name="Golyshina O."/>
            <person name="Toshchakov S."/>
            <person name="Makarova K."/>
            <person name="Gavrilov S."/>
            <person name="Korzhenkov A."/>
            <person name="La Cono V."/>
            <person name="Arcadi E."/>
            <person name="Nechitaylo T."/>
            <person name="Ferrer M."/>
            <person name="Kublanov I."/>
            <person name="Wolf Y."/>
            <person name="Yakimov M."/>
            <person name="Golyshin P."/>
            <person name="Slesarev A."/>
            <person name="Kozyavkin S."/>
        </authorList>
    </citation>
    <scope>NUCLEOTIDE SEQUENCE [LARGE SCALE GENOMIC DNA]</scope>
    <source>
        <strain evidence="13 14">Mia14</strain>
    </source>
</reference>
<dbReference type="AlphaFoldDB" id="A0A218NN61"/>
<evidence type="ECO:0000259" key="11">
    <source>
        <dbReference type="PROSITE" id="PS51192"/>
    </source>
</evidence>
<dbReference type="CDD" id="cd18795">
    <property type="entry name" value="SF2_C_Ski2"/>
    <property type="match status" value="1"/>
</dbReference>
<dbReference type="SUPFAM" id="SSF52540">
    <property type="entry name" value="P-loop containing nucleoside triphosphate hydrolases"/>
    <property type="match status" value="2"/>
</dbReference>
<keyword evidence="14" id="KW-1185">Reference proteome</keyword>
<accession>A0A218NN61</accession>
<keyword evidence="3 10" id="KW-0378">Hydrolase</keyword>
<evidence type="ECO:0000256" key="4">
    <source>
        <dbReference type="ARBA" id="ARBA00022806"/>
    </source>
</evidence>
<dbReference type="SMART" id="SM00490">
    <property type="entry name" value="HELICc"/>
    <property type="match status" value="1"/>
</dbReference>
<gene>
    <name evidence="10" type="primary">hel308</name>
    <name evidence="13" type="ORF">Mia14_0600</name>
</gene>
<keyword evidence="4 10" id="KW-0347">Helicase</keyword>
<dbReference type="InterPro" id="IPR011545">
    <property type="entry name" value="DEAD/DEAH_box_helicase_dom"/>
</dbReference>
<dbReference type="Pfam" id="PF00270">
    <property type="entry name" value="DEAD"/>
    <property type="match status" value="1"/>
</dbReference>
<dbReference type="PROSITE" id="PS51194">
    <property type="entry name" value="HELICASE_CTER"/>
    <property type="match status" value="1"/>
</dbReference>
<dbReference type="InterPro" id="IPR014001">
    <property type="entry name" value="Helicase_ATP-bd"/>
</dbReference>
<dbReference type="GO" id="GO:0043138">
    <property type="term" value="F:3'-5' DNA helicase activity"/>
    <property type="evidence" value="ECO:0007669"/>
    <property type="project" value="UniProtKB-UniRule"/>
</dbReference>
<organism evidence="13 14">
    <name type="scientific">Candidatus Mancarchaeum acidiphilum</name>
    <dbReference type="NCBI Taxonomy" id="1920749"/>
    <lineage>
        <taxon>Archaea</taxon>
        <taxon>Candidatus Micrarchaeota</taxon>
        <taxon>Candidatus Mancarchaeum</taxon>
    </lineage>
</organism>
<dbReference type="Proteomes" id="UP000197679">
    <property type="component" value="Chromosome"/>
</dbReference>
<comment type="function">
    <text evidence="10">DNA-dependent ATPase and 3'-5' DNA helicase that may be involved in repair of stalled replication forks.</text>
</comment>
<sequence>MKIDFISDLVPSAMMESLRSRGIKEFTPPQAEAIEKGLLKGSNIMVASPTASGKTLIGELAAVYSILAKGKKAIYIGPMKALVSEKFNEFTKAYPYIKAAISMGDLDSGDPWLAEYDMIFVSTEKFDSLLRHKIDWLPSVGCVVFDEIHMVDDYSRGPVLEVIITKLSMYKEIQLVGLSATIGNPEELAKWIGAELVTSDYRPVKLLKGIVFSNSIYYYDGYSQEVYEMDGSSKVPEARVLEDTLHKGKQMLSFFYSKRNAESSAVKLSSVTKAVLTEDEKAKLAEIADKVENVLDSPTTQCRKEASLIRNGIAFHHSGLMSAQKAYVEDAFKSNLIKAICATTTLGLGVNLPAHTVLVRDLHKHSEEGNAYVGVNEVMQLFGRAGRPAYDTEGRALVIAKEKYNLMPLYERYIAADPEPIESKLGVMPVLRMHILSFIAEDFLNSKPEISKFLSNTFYGYQYGSTNMDTFIDQVISSLTDWNFVEEHSSSYVATKLGKRISELYIDPLSAKWIMDSVGKATDSIGLLYILCNTIEMRPYVYVTEEAESKFVYYKSLNPELYSMEASYSYYDPVAAFSTAMMLSDWISEEDEDAIMKGYHTTPGAMYAKISNIDWLIYAAAEISRILKMPTHLLVETRVRLRYGIKDELLDLVRLEQIGRVRARKLFNNGIKTIEDIRKNPEKVSILLGREIAKKVYSQLE</sequence>
<dbReference type="EMBL" id="CP019964">
    <property type="protein sequence ID" value="ASI13903.1"/>
    <property type="molecule type" value="Genomic_DNA"/>
</dbReference>
<dbReference type="InterPro" id="IPR048772">
    <property type="entry name" value="Hel308-like_dom4"/>
</dbReference>
<evidence type="ECO:0000313" key="14">
    <source>
        <dbReference type="Proteomes" id="UP000197679"/>
    </source>
</evidence>
<keyword evidence="7 10" id="KW-0234">DNA repair</keyword>
<evidence type="ECO:0000256" key="10">
    <source>
        <dbReference type="HAMAP-Rule" id="MF_00442"/>
    </source>
</evidence>
<dbReference type="InterPro" id="IPR050474">
    <property type="entry name" value="Hel308_SKI2-like"/>
</dbReference>
<dbReference type="PANTHER" id="PTHR47961">
    <property type="entry name" value="DNA POLYMERASE THETA, PUTATIVE (AFU_ORTHOLOGUE AFUA_1G05260)-RELATED"/>
    <property type="match status" value="1"/>
</dbReference>
<evidence type="ECO:0000256" key="6">
    <source>
        <dbReference type="ARBA" id="ARBA00023125"/>
    </source>
</evidence>
<evidence type="ECO:0000256" key="8">
    <source>
        <dbReference type="ARBA" id="ARBA00023235"/>
    </source>
</evidence>
<feature type="domain" description="Helicase ATP-binding" evidence="11">
    <location>
        <begin position="35"/>
        <end position="200"/>
    </location>
</feature>
<dbReference type="Gene3D" id="1.10.3380.30">
    <property type="match status" value="1"/>
</dbReference>
<evidence type="ECO:0000313" key="13">
    <source>
        <dbReference type="EMBL" id="ASI13903.1"/>
    </source>
</evidence>
<dbReference type="PROSITE" id="PS51192">
    <property type="entry name" value="HELICASE_ATP_BIND_1"/>
    <property type="match status" value="1"/>
</dbReference>
<evidence type="ECO:0000256" key="5">
    <source>
        <dbReference type="ARBA" id="ARBA00022840"/>
    </source>
</evidence>
<dbReference type="SUPFAM" id="SSF46785">
    <property type="entry name" value="Winged helix' DNA-binding domain"/>
    <property type="match status" value="1"/>
</dbReference>
<keyword evidence="8 10" id="KW-0413">Isomerase</keyword>
<name>A0A218NN61_9ARCH</name>
<dbReference type="GO" id="GO:0003677">
    <property type="term" value="F:DNA binding"/>
    <property type="evidence" value="ECO:0007669"/>
    <property type="project" value="UniProtKB-UniRule"/>
</dbReference>
<evidence type="ECO:0000256" key="7">
    <source>
        <dbReference type="ARBA" id="ARBA00023204"/>
    </source>
</evidence>
<dbReference type="GeneID" id="33314154"/>
<dbReference type="InterPro" id="IPR001650">
    <property type="entry name" value="Helicase_C-like"/>
</dbReference>
<feature type="binding site" evidence="10">
    <location>
        <position position="30"/>
    </location>
    <ligand>
        <name>ATP</name>
        <dbReference type="ChEBI" id="CHEBI:30616"/>
    </ligand>
</feature>
<keyword evidence="5 10" id="KW-0067">ATP-binding</keyword>
<keyword evidence="1 10" id="KW-0547">Nucleotide-binding</keyword>
<dbReference type="KEGG" id="marh:Mia14_0600"/>
<dbReference type="Pfam" id="PF00271">
    <property type="entry name" value="Helicase_C"/>
    <property type="match status" value="1"/>
</dbReference>
<comment type="catalytic activity">
    <reaction evidence="9 10">
        <text>Couples ATP hydrolysis with the unwinding of duplex DNA by translocating in the 3'-5' direction.</text>
        <dbReference type="EC" id="5.6.2.4"/>
    </reaction>
</comment>
<dbReference type="GO" id="GO:0006281">
    <property type="term" value="P:DNA repair"/>
    <property type="evidence" value="ECO:0007669"/>
    <property type="project" value="UniProtKB-UniRule"/>
</dbReference>
<dbReference type="OrthoDB" id="371946at2157"/>
<dbReference type="Gene3D" id="1.10.150.20">
    <property type="entry name" value="5' to 3' exonuclease, C-terminal subdomain"/>
    <property type="match status" value="1"/>
</dbReference>
<dbReference type="SMART" id="SM00487">
    <property type="entry name" value="DEXDc"/>
    <property type="match status" value="1"/>
</dbReference>
<evidence type="ECO:0000256" key="9">
    <source>
        <dbReference type="ARBA" id="ARBA00034617"/>
    </source>
</evidence>
<dbReference type="GO" id="GO:0016887">
    <property type="term" value="F:ATP hydrolysis activity"/>
    <property type="evidence" value="ECO:0007669"/>
    <property type="project" value="RHEA"/>
</dbReference>
<keyword evidence="6 10" id="KW-0238">DNA-binding</keyword>
<evidence type="ECO:0000256" key="2">
    <source>
        <dbReference type="ARBA" id="ARBA00022763"/>
    </source>
</evidence>
<dbReference type="SUPFAM" id="SSF158702">
    <property type="entry name" value="Sec63 N-terminal domain-like"/>
    <property type="match status" value="1"/>
</dbReference>
<evidence type="ECO:0000256" key="3">
    <source>
        <dbReference type="ARBA" id="ARBA00022801"/>
    </source>
</evidence>
<comment type="catalytic activity">
    <reaction evidence="10">
        <text>ATP + H2O = ADP + phosphate + H(+)</text>
        <dbReference type="Rhea" id="RHEA:13065"/>
        <dbReference type="ChEBI" id="CHEBI:15377"/>
        <dbReference type="ChEBI" id="CHEBI:15378"/>
        <dbReference type="ChEBI" id="CHEBI:30616"/>
        <dbReference type="ChEBI" id="CHEBI:43474"/>
        <dbReference type="ChEBI" id="CHEBI:456216"/>
        <dbReference type="EC" id="5.6.2.4"/>
    </reaction>
</comment>
<dbReference type="CDD" id="cd18028">
    <property type="entry name" value="DEXHc_archSki2"/>
    <property type="match status" value="1"/>
</dbReference>
<dbReference type="EC" id="5.6.2.4" evidence="10"/>
<protein>
    <recommendedName>
        <fullName evidence="10">ATP-dependent DNA helicase Hel308</fullName>
        <ecNumber evidence="10">5.6.2.4</ecNumber>
    </recommendedName>
    <alternativeName>
        <fullName evidence="10">DNA 3'-5' helicase Hel308</fullName>
    </alternativeName>
</protein>
<comment type="subunit">
    <text evidence="10">Monomer.</text>
</comment>
<comment type="similarity">
    <text evidence="10">Belongs to the helicase family. Hel308 subfamily.</text>
</comment>
<proteinExistence type="inferred from homology"/>
<dbReference type="PANTHER" id="PTHR47961:SF10">
    <property type="entry name" value="ATP-DEPENDENT DNA HELICASE HEL308"/>
    <property type="match status" value="1"/>
</dbReference>
<evidence type="ECO:0000259" key="12">
    <source>
        <dbReference type="PROSITE" id="PS51194"/>
    </source>
</evidence>
<feature type="domain" description="Helicase C-terminal" evidence="12">
    <location>
        <begin position="283"/>
        <end position="436"/>
    </location>
</feature>
<dbReference type="GO" id="GO:0005524">
    <property type="term" value="F:ATP binding"/>
    <property type="evidence" value="ECO:0007669"/>
    <property type="project" value="UniProtKB-UniRule"/>
</dbReference>
<dbReference type="InterPro" id="IPR027417">
    <property type="entry name" value="P-loop_NTPase"/>
</dbReference>
<dbReference type="Gene3D" id="3.40.50.300">
    <property type="entry name" value="P-loop containing nucleotide triphosphate hydrolases"/>
    <property type="match status" value="2"/>
</dbReference>
<keyword evidence="2 10" id="KW-0227">DNA damage</keyword>